<reference evidence="1" key="1">
    <citation type="journal article" date="2024" name="BMC Genomics">
        <title>Functional annotation of a divergent genome using sequence and structure-based similarity.</title>
        <authorList>
            <person name="Svedberg D."/>
            <person name="Winiger R.R."/>
            <person name="Berg A."/>
            <person name="Sharma H."/>
            <person name="Tellgren-Roth C."/>
            <person name="Debrunner-Vossbrinck B.A."/>
            <person name="Vossbrinck C.R."/>
            <person name="Barandun J."/>
        </authorList>
    </citation>
    <scope>NUCLEOTIDE SEQUENCE</scope>
    <source>
        <strain evidence="1">Illinois isolate</strain>
    </source>
</reference>
<keyword evidence="2" id="KW-1185">Reference proteome</keyword>
<dbReference type="EMBL" id="CP142726">
    <property type="protein sequence ID" value="WUR02365.1"/>
    <property type="molecule type" value="Genomic_DNA"/>
</dbReference>
<organism evidence="1 2">
    <name type="scientific">Vairimorpha necatrix</name>
    <dbReference type="NCBI Taxonomy" id="6039"/>
    <lineage>
        <taxon>Eukaryota</taxon>
        <taxon>Fungi</taxon>
        <taxon>Fungi incertae sedis</taxon>
        <taxon>Microsporidia</taxon>
        <taxon>Nosematidae</taxon>
        <taxon>Vairimorpha</taxon>
    </lineage>
</organism>
<sequence>MLYFYISTLFKILLAESKTYTAFLTIDNLEYNCIVSSEFDDTTFSINKFSKLVLNFMIDDKSGVYINLDDKFVKIRDIKYTCSIDGYDFNGKLLSSLRLFDKKELIIIFQGSHNASFEYHCTNQISCLSSLNCKFGKMNLMGNDNFNFDYIITNLFFEQSPRSITSIFRQNGNYILTNSNCKSTNKCFYRDHRYSMHKNLRMFKTNIIKFTTTKNLKISFLNVDNHE</sequence>
<protein>
    <submittedName>
        <fullName evidence="1">SP-containing protein</fullName>
    </submittedName>
</protein>
<dbReference type="GeneID" id="90540167"/>
<proteinExistence type="predicted"/>
<dbReference type="AlphaFoldDB" id="A0AAX4J8W6"/>
<accession>A0AAX4J8W6</accession>
<evidence type="ECO:0000313" key="1">
    <source>
        <dbReference type="EMBL" id="WUR02365.1"/>
    </source>
</evidence>
<name>A0AAX4J8W6_9MICR</name>
<dbReference type="KEGG" id="vnx:VNE69_01303"/>
<evidence type="ECO:0000313" key="2">
    <source>
        <dbReference type="Proteomes" id="UP001334084"/>
    </source>
</evidence>
<gene>
    <name evidence="1" type="ORF">VNE69_01303</name>
</gene>
<dbReference type="RefSeq" id="XP_065328510.1">
    <property type="nucleotide sequence ID" value="XM_065472438.1"/>
</dbReference>
<dbReference type="Proteomes" id="UP001334084">
    <property type="component" value="Chromosome 1"/>
</dbReference>